<evidence type="ECO:0000256" key="6">
    <source>
        <dbReference type="ARBA" id="ARBA00022833"/>
    </source>
</evidence>
<evidence type="ECO:0000256" key="7">
    <source>
        <dbReference type="ARBA" id="ARBA00023015"/>
    </source>
</evidence>
<proteinExistence type="inferred from homology"/>
<feature type="domain" description="C2H2-type" evidence="12">
    <location>
        <begin position="682"/>
        <end position="709"/>
    </location>
</feature>
<feature type="domain" description="KRAB" evidence="13">
    <location>
        <begin position="5"/>
        <end position="76"/>
    </location>
</feature>
<organism evidence="14 15">
    <name type="scientific">Apodemus speciosus</name>
    <name type="common">Large Japanese field mouse</name>
    <dbReference type="NCBI Taxonomy" id="105296"/>
    <lineage>
        <taxon>Eukaryota</taxon>
        <taxon>Metazoa</taxon>
        <taxon>Chordata</taxon>
        <taxon>Craniata</taxon>
        <taxon>Vertebrata</taxon>
        <taxon>Euteleostomi</taxon>
        <taxon>Mammalia</taxon>
        <taxon>Eutheria</taxon>
        <taxon>Euarchontoglires</taxon>
        <taxon>Glires</taxon>
        <taxon>Rodentia</taxon>
        <taxon>Myomorpha</taxon>
        <taxon>Muroidea</taxon>
        <taxon>Muridae</taxon>
        <taxon>Murinae</taxon>
        <taxon>Apodemus</taxon>
    </lineage>
</organism>
<evidence type="ECO:0000256" key="1">
    <source>
        <dbReference type="ARBA" id="ARBA00004123"/>
    </source>
</evidence>
<dbReference type="PANTHER" id="PTHR24394:SF48">
    <property type="entry name" value="ZINC FINGER PROTEIN 771"/>
    <property type="match status" value="1"/>
</dbReference>
<dbReference type="SUPFAM" id="SSF109640">
    <property type="entry name" value="KRAB domain (Kruppel-associated box)"/>
    <property type="match status" value="1"/>
</dbReference>
<keyword evidence="4" id="KW-0677">Repeat</keyword>
<keyword evidence="3" id="KW-0479">Metal-binding</keyword>
<keyword evidence="10" id="KW-0539">Nucleus</keyword>
<evidence type="ECO:0000313" key="14">
    <source>
        <dbReference type="EMBL" id="GAB1291967.1"/>
    </source>
</evidence>
<dbReference type="SUPFAM" id="SSF57667">
    <property type="entry name" value="beta-beta-alpha zinc fingers"/>
    <property type="match status" value="7"/>
</dbReference>
<dbReference type="Gene3D" id="6.10.140.140">
    <property type="match status" value="1"/>
</dbReference>
<feature type="domain" description="C2H2-type" evidence="12">
    <location>
        <begin position="374"/>
        <end position="401"/>
    </location>
</feature>
<feature type="domain" description="C2H2-type" evidence="12">
    <location>
        <begin position="486"/>
        <end position="513"/>
    </location>
</feature>
<reference evidence="14 15" key="1">
    <citation type="submission" date="2024-08" db="EMBL/GenBank/DDBJ databases">
        <title>The draft genome of Apodemus speciosus.</title>
        <authorList>
            <person name="Nabeshima K."/>
            <person name="Suzuki S."/>
            <person name="Onuma M."/>
        </authorList>
    </citation>
    <scope>NUCLEOTIDE SEQUENCE [LARGE SCALE GENOMIC DNA]</scope>
    <source>
        <strain evidence="14">IB14-021</strain>
    </source>
</reference>
<dbReference type="PROSITE" id="PS00028">
    <property type="entry name" value="ZINC_FINGER_C2H2_1"/>
    <property type="match status" value="13"/>
</dbReference>
<keyword evidence="6" id="KW-0862">Zinc</keyword>
<evidence type="ECO:0000256" key="5">
    <source>
        <dbReference type="ARBA" id="ARBA00022771"/>
    </source>
</evidence>
<evidence type="ECO:0000256" key="11">
    <source>
        <dbReference type="PROSITE-ProRule" id="PRU00042"/>
    </source>
</evidence>
<keyword evidence="7" id="KW-0805">Transcription regulation</keyword>
<feature type="domain" description="C2H2-type" evidence="12">
    <location>
        <begin position="402"/>
        <end position="429"/>
    </location>
</feature>
<dbReference type="PROSITE" id="PS50157">
    <property type="entry name" value="ZINC_FINGER_C2H2_2"/>
    <property type="match status" value="14"/>
</dbReference>
<feature type="domain" description="C2H2-type" evidence="12">
    <location>
        <begin position="710"/>
        <end position="737"/>
    </location>
</feature>
<comment type="similarity">
    <text evidence="2">Belongs to the krueppel C2H2-type zinc-finger protein family.</text>
</comment>
<evidence type="ECO:0000256" key="2">
    <source>
        <dbReference type="ARBA" id="ARBA00006991"/>
    </source>
</evidence>
<dbReference type="InterPro" id="IPR013087">
    <property type="entry name" value="Znf_C2H2_type"/>
</dbReference>
<comment type="subcellular location">
    <subcellularLocation>
        <location evidence="1">Nucleus</location>
    </subcellularLocation>
</comment>
<sequence length="761" mass="87598">MEGLLTFKDVAIEFSQEEWECLDSAQRTLYRDVMLEIYSILVSVGLSVSKAELLTCLEQNEEPSIAGITELKGTEPVLSCFHNKKLFKIESKQESVQREGPRQFGRNSLGKLHVNLAYGRDWDVDQHKTLCVNPVARERHHQMGISEYRYRYHKDNKGLTTDFALHNNHNNQFTEIAYQGNDSWNTYKQDVTPSDGQISNCFLESCCNNDRCRDVPGQCTQSPLHQQDYSHEKLSARDQQDKILNESSNCSQCTEIRTGGEFNRQRSAKYSKVSIESSSIDRDKVNDIGRKPCLFMGSDKSFNFYLNMTRNDSSHTREKPQKYKIYRLEFTSPSKFVGHPRAFVQQKYKKSGKCSRSSVSLTRLKMHQTGEMPWKFTECGKSFSQFSGHRENYTIHTVEKPYKCKICKRSFTTGSYLQAHQRIHTGEKPYRCKECGKSFTHGYSLQVHLRLHTGEKPYICTDCGRSFTEGSTLKSHYRIHTGEKPYKCKECGKSFAKRSNLQAHSRIHTGDRPYKCTDCGKSFTSSSCLRTHHRTHTGEKAYKCKECGKSFTQYSHLQTHNRIHTGEKPYICTDCGKSFSNSYSLQRHHKTHTGEKAYKCKECGKSFSQGSHLQAHHRIHNRNKPCKCKECGKSFAEGSTLKTHHRIHTGEKPYKCKECGKSFTEGSTLKAHQRIHTGEKPYKCKECGKSFTMASALKIHHRIHTGEKPYKCIDCGRSFTQHSHLQRHCRIHTGEKPYKCKECGKSFAEGSTLQKHHRIHS</sequence>
<dbReference type="InterPro" id="IPR036051">
    <property type="entry name" value="KRAB_dom_sf"/>
</dbReference>
<gene>
    <name evidence="14" type="ORF">APTSU1_000719800</name>
</gene>
<feature type="domain" description="C2H2-type" evidence="12">
    <location>
        <begin position="626"/>
        <end position="653"/>
    </location>
</feature>
<feature type="domain" description="C2H2-type" evidence="12">
    <location>
        <begin position="458"/>
        <end position="485"/>
    </location>
</feature>
<dbReference type="InterPro" id="IPR036236">
    <property type="entry name" value="Znf_C2H2_sf"/>
</dbReference>
<keyword evidence="5 11" id="KW-0863">Zinc-finger</keyword>
<name>A0ABQ0EYJ3_APOSI</name>
<feature type="domain" description="C2H2-type" evidence="12">
    <location>
        <begin position="654"/>
        <end position="681"/>
    </location>
</feature>
<dbReference type="InterPro" id="IPR001909">
    <property type="entry name" value="KRAB"/>
</dbReference>
<evidence type="ECO:0000256" key="8">
    <source>
        <dbReference type="ARBA" id="ARBA00023125"/>
    </source>
</evidence>
<dbReference type="Pfam" id="PF13465">
    <property type="entry name" value="zf-H2C2_2"/>
    <property type="match status" value="1"/>
</dbReference>
<dbReference type="SMART" id="SM00355">
    <property type="entry name" value="ZnF_C2H2"/>
    <property type="match status" value="13"/>
</dbReference>
<evidence type="ECO:0000256" key="10">
    <source>
        <dbReference type="ARBA" id="ARBA00023242"/>
    </source>
</evidence>
<feature type="domain" description="C2H2-type" evidence="12">
    <location>
        <begin position="738"/>
        <end position="761"/>
    </location>
</feature>
<feature type="domain" description="C2H2-type" evidence="12">
    <location>
        <begin position="598"/>
        <end position="625"/>
    </location>
</feature>
<accession>A0ABQ0EYJ3</accession>
<evidence type="ECO:0000313" key="15">
    <source>
        <dbReference type="Proteomes" id="UP001623349"/>
    </source>
</evidence>
<dbReference type="Pfam" id="PF01352">
    <property type="entry name" value="KRAB"/>
    <property type="match status" value="1"/>
</dbReference>
<feature type="domain" description="C2H2-type" evidence="12">
    <location>
        <begin position="570"/>
        <end position="597"/>
    </location>
</feature>
<evidence type="ECO:0000256" key="9">
    <source>
        <dbReference type="ARBA" id="ARBA00023163"/>
    </source>
</evidence>
<dbReference type="Gene3D" id="3.30.160.60">
    <property type="entry name" value="Classic Zinc Finger"/>
    <property type="match status" value="14"/>
</dbReference>
<dbReference type="CDD" id="cd07765">
    <property type="entry name" value="KRAB_A-box"/>
    <property type="match status" value="1"/>
</dbReference>
<feature type="domain" description="C2H2-type" evidence="12">
    <location>
        <begin position="430"/>
        <end position="457"/>
    </location>
</feature>
<feature type="domain" description="C2H2-type" evidence="12">
    <location>
        <begin position="514"/>
        <end position="541"/>
    </location>
</feature>
<dbReference type="SMART" id="SM00349">
    <property type="entry name" value="KRAB"/>
    <property type="match status" value="1"/>
</dbReference>
<comment type="caution">
    <text evidence="14">The sequence shown here is derived from an EMBL/GenBank/DDBJ whole genome shotgun (WGS) entry which is preliminary data.</text>
</comment>
<evidence type="ECO:0000256" key="3">
    <source>
        <dbReference type="ARBA" id="ARBA00022723"/>
    </source>
</evidence>
<keyword evidence="8" id="KW-0238">DNA-binding</keyword>
<protein>
    <submittedName>
        <fullName evidence="14">Uncharacterized protein</fullName>
    </submittedName>
</protein>
<keyword evidence="15" id="KW-1185">Reference proteome</keyword>
<dbReference type="PROSITE" id="PS50805">
    <property type="entry name" value="KRAB"/>
    <property type="match status" value="1"/>
</dbReference>
<evidence type="ECO:0000259" key="13">
    <source>
        <dbReference type="PROSITE" id="PS50805"/>
    </source>
</evidence>
<evidence type="ECO:0000256" key="4">
    <source>
        <dbReference type="ARBA" id="ARBA00022737"/>
    </source>
</evidence>
<evidence type="ECO:0000259" key="12">
    <source>
        <dbReference type="PROSITE" id="PS50157"/>
    </source>
</evidence>
<feature type="domain" description="C2H2-type" evidence="12">
    <location>
        <begin position="542"/>
        <end position="569"/>
    </location>
</feature>
<dbReference type="Proteomes" id="UP001623349">
    <property type="component" value="Unassembled WGS sequence"/>
</dbReference>
<dbReference type="PANTHER" id="PTHR24394">
    <property type="entry name" value="ZINC FINGER PROTEIN"/>
    <property type="match status" value="1"/>
</dbReference>
<dbReference type="EMBL" id="BAAFST010000007">
    <property type="protein sequence ID" value="GAB1291967.1"/>
    <property type="molecule type" value="Genomic_DNA"/>
</dbReference>
<dbReference type="Pfam" id="PF00096">
    <property type="entry name" value="zf-C2H2"/>
    <property type="match status" value="11"/>
</dbReference>
<keyword evidence="9" id="KW-0804">Transcription</keyword>